<reference evidence="1 2" key="1">
    <citation type="submission" date="2019-10" db="EMBL/GenBank/DDBJ databases">
        <title>Assembly and Annotation for the nematode Trichostrongylus colubriformis.</title>
        <authorList>
            <person name="Martin J."/>
        </authorList>
    </citation>
    <scope>NUCLEOTIDE SEQUENCE [LARGE SCALE GENOMIC DNA]</scope>
    <source>
        <strain evidence="1">G859</strain>
        <tissue evidence="1">Whole worm</tissue>
    </source>
</reference>
<protein>
    <submittedName>
        <fullName evidence="1">Uncharacterized protein</fullName>
    </submittedName>
</protein>
<organism evidence="1 2">
    <name type="scientific">Trichostrongylus colubriformis</name>
    <name type="common">Black scour worm</name>
    <dbReference type="NCBI Taxonomy" id="6319"/>
    <lineage>
        <taxon>Eukaryota</taxon>
        <taxon>Metazoa</taxon>
        <taxon>Ecdysozoa</taxon>
        <taxon>Nematoda</taxon>
        <taxon>Chromadorea</taxon>
        <taxon>Rhabditida</taxon>
        <taxon>Rhabditina</taxon>
        <taxon>Rhabditomorpha</taxon>
        <taxon>Strongyloidea</taxon>
        <taxon>Trichostrongylidae</taxon>
        <taxon>Trichostrongylus</taxon>
    </lineage>
</organism>
<comment type="caution">
    <text evidence="1">The sequence shown here is derived from an EMBL/GenBank/DDBJ whole genome shotgun (WGS) entry which is preliminary data.</text>
</comment>
<dbReference type="EMBL" id="WIXE01012365">
    <property type="protein sequence ID" value="KAK5975987.1"/>
    <property type="molecule type" value="Genomic_DNA"/>
</dbReference>
<name>A0AAN8FKP7_TRICO</name>
<gene>
    <name evidence="1" type="ORF">GCK32_011337</name>
</gene>
<dbReference type="AlphaFoldDB" id="A0AAN8FKP7"/>
<evidence type="ECO:0000313" key="2">
    <source>
        <dbReference type="Proteomes" id="UP001331761"/>
    </source>
</evidence>
<dbReference type="Proteomes" id="UP001331761">
    <property type="component" value="Unassembled WGS sequence"/>
</dbReference>
<keyword evidence="2" id="KW-1185">Reference proteome</keyword>
<evidence type="ECO:0000313" key="1">
    <source>
        <dbReference type="EMBL" id="KAK5975987.1"/>
    </source>
</evidence>
<accession>A0AAN8FKP7</accession>
<proteinExistence type="predicted"/>
<sequence length="182" mass="20547">MLDLSRSLLGVSLPNKKSRPISDPWLQKQRGRRHVNHLIPSVRREVDRLVRARQLRPMTIHRPNRAAGTTDPQGRLWSTRCRGKIFGKDRLPSRSAWSRQSVFLSSASRMPRPALPVVSDRACPSTLLSASLLLTYLSPSSGLQGRHAVCKTRTRPILLLRKCYGISFSSHKVMYSVTSVIQ</sequence>